<dbReference type="RefSeq" id="WP_111653488.1">
    <property type="nucleotide sequence ID" value="NZ_JACHWI010000002.1"/>
</dbReference>
<comment type="caution">
    <text evidence="4">The sequence shown here is derived from an EMBL/GenBank/DDBJ whole genome shotgun (WGS) entry which is preliminary data.</text>
</comment>
<dbReference type="SUPFAM" id="SSF51735">
    <property type="entry name" value="NAD(P)-binding Rossmann-fold domains"/>
    <property type="match status" value="1"/>
</dbReference>
<dbReference type="OrthoDB" id="319724at2"/>
<dbReference type="PANTHER" id="PTHR47706:SF9">
    <property type="entry name" value="NMRA-LIKE DOMAIN-CONTAINING PROTEIN-RELATED"/>
    <property type="match status" value="1"/>
</dbReference>
<protein>
    <submittedName>
        <fullName evidence="4">Nucleoside-diphosphate-sugar epimerase</fullName>
    </submittedName>
</protein>
<organism evidence="4 5">
    <name type="scientific">Actinoplanes lutulentus</name>
    <dbReference type="NCBI Taxonomy" id="1287878"/>
    <lineage>
        <taxon>Bacteria</taxon>
        <taxon>Bacillati</taxon>
        <taxon>Actinomycetota</taxon>
        <taxon>Actinomycetes</taxon>
        <taxon>Micromonosporales</taxon>
        <taxon>Micromonosporaceae</taxon>
        <taxon>Actinoplanes</taxon>
    </lineage>
</organism>
<evidence type="ECO:0000313" key="5">
    <source>
        <dbReference type="Proteomes" id="UP000249341"/>
    </source>
</evidence>
<evidence type="ECO:0000256" key="1">
    <source>
        <dbReference type="ARBA" id="ARBA00022857"/>
    </source>
</evidence>
<feature type="domain" description="NmrA-like" evidence="3">
    <location>
        <begin position="3"/>
        <end position="114"/>
    </location>
</feature>
<dbReference type="InterPro" id="IPR051609">
    <property type="entry name" value="NmrA/Isoflavone_reductase-like"/>
</dbReference>
<proteinExistence type="predicted"/>
<dbReference type="Proteomes" id="UP000249341">
    <property type="component" value="Unassembled WGS sequence"/>
</dbReference>
<dbReference type="Gene3D" id="3.40.50.720">
    <property type="entry name" value="NAD(P)-binding Rossmann-like Domain"/>
    <property type="match status" value="1"/>
</dbReference>
<reference evidence="4 5" key="1">
    <citation type="submission" date="2018-06" db="EMBL/GenBank/DDBJ databases">
        <title>Genomic Encyclopedia of Type Strains, Phase III (KMG-III): the genomes of soil and plant-associated and newly described type strains.</title>
        <authorList>
            <person name="Whitman W."/>
        </authorList>
    </citation>
    <scope>NUCLEOTIDE SEQUENCE [LARGE SCALE GENOMIC DNA]</scope>
    <source>
        <strain evidence="4 5">CGMCC 4.7090</strain>
    </source>
</reference>
<accession>A0A327Z337</accession>
<evidence type="ECO:0000313" key="4">
    <source>
        <dbReference type="EMBL" id="RAK28428.1"/>
    </source>
</evidence>
<name>A0A327Z337_9ACTN</name>
<dbReference type="AlphaFoldDB" id="A0A327Z337"/>
<keyword evidence="2" id="KW-0560">Oxidoreductase</keyword>
<sequence length="303" mass="32369">MDTKVIALVGGSGQLGKLIADEVLALPDTRLRLLVRPGSRDKVADLERRGAQIVEGAIEPGAVGPLAAFTAGATTVISAVQGGPDIIVDGQAALLRAARNAGVRRFIPSDFSLDMFKVAPGQITNSDIRRAFAGHAAAERGDVEVVHVLNGQFLDRRVMFGFIRVVDPEAKVAYVWGDGEHPMDFTTYADTARYTAAAAVDDNPIGKVLGVAGDSLTFAEIVSAYEKASGSTLRVERLGSLADLDAHIAELQSGGPANFLKFLPLMYYRAQLNGTAKIDPVMNDRYPQIQPTTVEQYVIYEGL</sequence>
<dbReference type="EMBL" id="QLMJ01000020">
    <property type="protein sequence ID" value="RAK28428.1"/>
    <property type="molecule type" value="Genomic_DNA"/>
</dbReference>
<evidence type="ECO:0000256" key="2">
    <source>
        <dbReference type="ARBA" id="ARBA00023002"/>
    </source>
</evidence>
<keyword evidence="1" id="KW-0521">NADP</keyword>
<dbReference type="PANTHER" id="PTHR47706">
    <property type="entry name" value="NMRA-LIKE FAMILY PROTEIN"/>
    <property type="match status" value="1"/>
</dbReference>
<dbReference type="Pfam" id="PF05368">
    <property type="entry name" value="NmrA"/>
    <property type="match status" value="1"/>
</dbReference>
<keyword evidence="5" id="KW-1185">Reference proteome</keyword>
<evidence type="ECO:0000259" key="3">
    <source>
        <dbReference type="Pfam" id="PF05368"/>
    </source>
</evidence>
<dbReference type="GO" id="GO:0016491">
    <property type="term" value="F:oxidoreductase activity"/>
    <property type="evidence" value="ECO:0007669"/>
    <property type="project" value="UniProtKB-KW"/>
</dbReference>
<gene>
    <name evidence="4" type="ORF">B0I29_120196</name>
</gene>
<dbReference type="InterPro" id="IPR036291">
    <property type="entry name" value="NAD(P)-bd_dom_sf"/>
</dbReference>
<dbReference type="Gene3D" id="3.90.25.10">
    <property type="entry name" value="UDP-galactose 4-epimerase, domain 1"/>
    <property type="match status" value="1"/>
</dbReference>
<dbReference type="InterPro" id="IPR008030">
    <property type="entry name" value="NmrA-like"/>
</dbReference>